<gene>
    <name evidence="1" type="ORF">GCM10010916_01490</name>
</gene>
<name>A0A917FKD9_9BACL</name>
<comment type="caution">
    <text evidence="1">The sequence shown here is derived from an EMBL/GenBank/DDBJ whole genome shotgun (WGS) entry which is preliminary data.</text>
</comment>
<proteinExistence type="predicted"/>
<reference evidence="1" key="1">
    <citation type="journal article" date="2014" name="Int. J. Syst. Evol. Microbiol.">
        <title>Complete genome sequence of Corynebacterium casei LMG S-19264T (=DSM 44701T), isolated from a smear-ripened cheese.</title>
        <authorList>
            <consortium name="US DOE Joint Genome Institute (JGI-PGF)"/>
            <person name="Walter F."/>
            <person name="Albersmeier A."/>
            <person name="Kalinowski J."/>
            <person name="Ruckert C."/>
        </authorList>
    </citation>
    <scope>NUCLEOTIDE SEQUENCE</scope>
    <source>
        <strain evidence="1">CGMCC 1.12987</strain>
    </source>
</reference>
<dbReference type="EMBL" id="BMGR01000001">
    <property type="protein sequence ID" value="GGF87877.1"/>
    <property type="molecule type" value="Genomic_DNA"/>
</dbReference>
<dbReference type="Proteomes" id="UP000644756">
    <property type="component" value="Unassembled WGS sequence"/>
</dbReference>
<organism evidence="1 2">
    <name type="scientific">Paenibacillus abyssi</name>
    <dbReference type="NCBI Taxonomy" id="1340531"/>
    <lineage>
        <taxon>Bacteria</taxon>
        <taxon>Bacillati</taxon>
        <taxon>Bacillota</taxon>
        <taxon>Bacilli</taxon>
        <taxon>Bacillales</taxon>
        <taxon>Paenibacillaceae</taxon>
        <taxon>Paenibacillus</taxon>
    </lineage>
</organism>
<evidence type="ECO:0000313" key="1">
    <source>
        <dbReference type="EMBL" id="GGF87877.1"/>
    </source>
</evidence>
<keyword evidence="2" id="KW-1185">Reference proteome</keyword>
<dbReference type="AlphaFoldDB" id="A0A917FKD9"/>
<dbReference type="PROSITE" id="PS51257">
    <property type="entry name" value="PROKAR_LIPOPROTEIN"/>
    <property type="match status" value="1"/>
</dbReference>
<reference evidence="1" key="2">
    <citation type="submission" date="2020-09" db="EMBL/GenBank/DDBJ databases">
        <authorList>
            <person name="Sun Q."/>
            <person name="Zhou Y."/>
        </authorList>
    </citation>
    <scope>NUCLEOTIDE SEQUENCE</scope>
    <source>
        <strain evidence="1">CGMCC 1.12987</strain>
    </source>
</reference>
<accession>A0A917FKD9</accession>
<sequence>MRTVKKSVSLLALIGLCAVLMTGCLYPEENRAQNMASTRDAVIYMQSVIDQYQQQTGVLPIKNSTPDTPKYEKYVIDLAKLQRMQYIGDLPSVSFENGGRFYFLLLDEDTKPTVKLMDLVSFQAVNDIQSWVNDYQRRNNTLPVGDEAYPGFFRIDYGALGKKEPAITSLYSGTTLSTMMDGQGIVYIDYGIDLMRTIERNSLAPEPEQDLREFLAAEYDFVPVKTTVYHWVDNEPRAMPEDKE</sequence>
<evidence type="ECO:0008006" key="3">
    <source>
        <dbReference type="Google" id="ProtNLM"/>
    </source>
</evidence>
<evidence type="ECO:0000313" key="2">
    <source>
        <dbReference type="Proteomes" id="UP000644756"/>
    </source>
</evidence>
<dbReference type="RefSeq" id="WP_188528061.1">
    <property type="nucleotide sequence ID" value="NZ_BMGR01000001.1"/>
</dbReference>
<protein>
    <recommendedName>
        <fullName evidence="3">DUF3939 domain-containing protein</fullName>
    </recommendedName>
</protein>